<feature type="compositionally biased region" description="Basic residues" evidence="2">
    <location>
        <begin position="1"/>
        <end position="13"/>
    </location>
</feature>
<evidence type="ECO:0000313" key="3">
    <source>
        <dbReference type="EMBL" id="KAF6435083.1"/>
    </source>
</evidence>
<organism evidence="3 4">
    <name type="scientific">Rousettus aegyptiacus</name>
    <name type="common">Egyptian fruit bat</name>
    <name type="synonym">Pteropus aegyptiacus</name>
    <dbReference type="NCBI Taxonomy" id="9407"/>
    <lineage>
        <taxon>Eukaryota</taxon>
        <taxon>Metazoa</taxon>
        <taxon>Chordata</taxon>
        <taxon>Craniata</taxon>
        <taxon>Vertebrata</taxon>
        <taxon>Euteleostomi</taxon>
        <taxon>Mammalia</taxon>
        <taxon>Eutheria</taxon>
        <taxon>Laurasiatheria</taxon>
        <taxon>Chiroptera</taxon>
        <taxon>Yinpterochiroptera</taxon>
        <taxon>Pteropodoidea</taxon>
        <taxon>Pteropodidae</taxon>
        <taxon>Rousettinae</taxon>
        <taxon>Rousettus</taxon>
    </lineage>
</organism>
<proteinExistence type="inferred from homology"/>
<dbReference type="GO" id="GO:0045944">
    <property type="term" value="P:positive regulation of transcription by RNA polymerase II"/>
    <property type="evidence" value="ECO:0007669"/>
    <property type="project" value="TreeGrafter"/>
</dbReference>
<dbReference type="GO" id="GO:0016592">
    <property type="term" value="C:mediator complex"/>
    <property type="evidence" value="ECO:0007669"/>
    <property type="project" value="TreeGrafter"/>
</dbReference>
<dbReference type="Proteomes" id="UP000593571">
    <property type="component" value="Unassembled WGS sequence"/>
</dbReference>
<feature type="compositionally biased region" description="Basic and acidic residues" evidence="2">
    <location>
        <begin position="33"/>
        <end position="57"/>
    </location>
</feature>
<dbReference type="OrthoDB" id="9935637at2759"/>
<protein>
    <submittedName>
        <fullName evidence="3">BCLAF1 and THRAP3 family member 3</fullName>
    </submittedName>
</protein>
<comment type="similarity">
    <text evidence="1">Belongs to the BCLAF1/THRAP3 family.</text>
</comment>
<dbReference type="EMBL" id="JACASE010000009">
    <property type="protein sequence ID" value="KAF6435083.1"/>
    <property type="molecule type" value="Genomic_DNA"/>
</dbReference>
<dbReference type="InterPro" id="IPR029199">
    <property type="entry name" value="THRAP3_BCLAF1"/>
</dbReference>
<accession>A0A7J8EI47</accession>
<gene>
    <name evidence="3" type="ORF">HJG63_001421</name>
</gene>
<sequence>MARSHSRSPRWKPRSLSPIPRNSEYYRQRRSHERYDYDHRKDPKRPIAWRADSDKHGQSKARIPFRGNAHYRSYEPRSPSPNIRRNSDDFYTSKPRQVYLSGRGDDNRGSQYAPQYSEGAAYKEHQSSYYSQQVQGRYIPGDQRVRGSEKGGKTPQRSVADSSRFEGKWHEDEMRHQKIQDEPYSRSLRRGSEDFEPRSSFQNRYPEDRYFRNYGHTSERSTDVERYENRDSARNPQWKSRHSLVPYQEKKDQRNLSPQAHRHFQRETSETSSATRGVSNDYRHKRHKTSDEDQGFSDGRTQKYSTEEDRKYSSLKGSVNRESSCFNAGRGRETESGQGKEPFKPSLKNCTAYTHSNKNDADLRPYNDKWKNKIRKRDDRRESNSPSNQHDESKLPDEKPSPTILKKKSLTIKIDVQKTENTARVASSNTERQMSHDLVAVGRKRENFHPVFEHLDSTQNTENKPTREFAQEIITIIHQIKANYFPSPHITLHERFSNLQDTEAADVNEIKLNSDPEIHRRIDMSLAELQSKQTVVFDAEQTLVKVIDPNDLRHDIERRRKERLQNEDEHIFHIDSAAERDDQLSSFSRLKDTHVDRFLKTSCFIKSNSRNFIQKRNVNYIIQRKDTTQNSFGIRGNLQNTRRHFKTNFRDGIVQPHYKSGLIQKSLYIQAKYQRLRFTGSKGFITNKFRERLLRRKKGYANIATAI</sequence>
<evidence type="ECO:0000313" key="4">
    <source>
        <dbReference type="Proteomes" id="UP000593571"/>
    </source>
</evidence>
<keyword evidence="4" id="KW-1185">Reference proteome</keyword>
<comment type="caution">
    <text evidence="3">The sequence shown here is derived from an EMBL/GenBank/DDBJ whole genome shotgun (WGS) entry which is preliminary data.</text>
</comment>
<feature type="compositionally biased region" description="Basic and acidic residues" evidence="2">
    <location>
        <begin position="143"/>
        <end position="152"/>
    </location>
</feature>
<evidence type="ECO:0000256" key="1">
    <source>
        <dbReference type="ARBA" id="ARBA00006481"/>
    </source>
</evidence>
<feature type="compositionally biased region" description="Basic and acidic residues" evidence="2">
    <location>
        <begin position="205"/>
        <end position="233"/>
    </location>
</feature>
<evidence type="ECO:0000256" key="2">
    <source>
        <dbReference type="SAM" id="MobiDB-lite"/>
    </source>
</evidence>
<name>A0A7J8EI47_ROUAE</name>
<feature type="compositionally biased region" description="Basic and acidic residues" evidence="2">
    <location>
        <begin position="357"/>
        <end position="400"/>
    </location>
</feature>
<dbReference type="GO" id="GO:0003677">
    <property type="term" value="F:DNA binding"/>
    <property type="evidence" value="ECO:0007669"/>
    <property type="project" value="TreeGrafter"/>
</dbReference>
<feature type="compositionally biased region" description="Polar residues" evidence="2">
    <location>
        <begin position="315"/>
        <end position="326"/>
    </location>
</feature>
<dbReference type="PANTHER" id="PTHR15268">
    <property type="entry name" value="THRAP3/BCLAF1"/>
    <property type="match status" value="1"/>
</dbReference>
<dbReference type="PANTHER" id="PTHR15268:SF17">
    <property type="entry name" value="BCLAF1 AND THRAP3 FAMILY MEMBER 3"/>
    <property type="match status" value="1"/>
</dbReference>
<feature type="region of interest" description="Disordered" evidence="2">
    <location>
        <begin position="1"/>
        <end position="409"/>
    </location>
</feature>
<dbReference type="GO" id="GO:0003712">
    <property type="term" value="F:transcription coregulator activity"/>
    <property type="evidence" value="ECO:0007669"/>
    <property type="project" value="TreeGrafter"/>
</dbReference>
<reference evidence="3 4" key="1">
    <citation type="journal article" date="2020" name="Nature">
        <title>Six reference-quality genomes reveal evolution of bat adaptations.</title>
        <authorList>
            <person name="Jebb D."/>
            <person name="Huang Z."/>
            <person name="Pippel M."/>
            <person name="Hughes G.M."/>
            <person name="Lavrichenko K."/>
            <person name="Devanna P."/>
            <person name="Winkler S."/>
            <person name="Jermiin L.S."/>
            <person name="Skirmuntt E.C."/>
            <person name="Katzourakis A."/>
            <person name="Burkitt-Gray L."/>
            <person name="Ray D.A."/>
            <person name="Sullivan K.A.M."/>
            <person name="Roscito J.G."/>
            <person name="Kirilenko B.M."/>
            <person name="Davalos L.M."/>
            <person name="Corthals A.P."/>
            <person name="Power M.L."/>
            <person name="Jones G."/>
            <person name="Ransome R.D."/>
            <person name="Dechmann D.K.N."/>
            <person name="Locatelli A.G."/>
            <person name="Puechmaille S.J."/>
            <person name="Fedrigo O."/>
            <person name="Jarvis E.D."/>
            <person name="Hiller M."/>
            <person name="Vernes S.C."/>
            <person name="Myers E.W."/>
            <person name="Teeling E.C."/>
        </authorList>
    </citation>
    <scope>NUCLEOTIDE SEQUENCE [LARGE SCALE GENOMIC DNA]</scope>
    <source>
        <strain evidence="3">MRouAeg1</strain>
        <tissue evidence="3">Muscle</tissue>
    </source>
</reference>
<dbReference type="AlphaFoldDB" id="A0A7J8EI47"/>
<feature type="compositionally biased region" description="Basic and acidic residues" evidence="2">
    <location>
        <begin position="163"/>
        <end position="197"/>
    </location>
</feature>
<dbReference type="Pfam" id="PF15440">
    <property type="entry name" value="THRAP3_BCLAF1"/>
    <property type="match status" value="1"/>
</dbReference>